<feature type="transmembrane region" description="Helical" evidence="7">
    <location>
        <begin position="202"/>
        <end position="223"/>
    </location>
</feature>
<dbReference type="Gene3D" id="1.20.1250.20">
    <property type="entry name" value="MFS general substrate transporter like domains"/>
    <property type="match status" value="1"/>
</dbReference>
<feature type="transmembrane region" description="Helical" evidence="7">
    <location>
        <begin position="71"/>
        <end position="90"/>
    </location>
</feature>
<dbReference type="InterPro" id="IPR001958">
    <property type="entry name" value="Tet-R_TetA/multi-R_MdtG-like"/>
</dbReference>
<dbReference type="EMBL" id="CAETWZ010000066">
    <property type="protein sequence ID" value="CAB4367981.1"/>
    <property type="molecule type" value="Genomic_DNA"/>
</dbReference>
<feature type="transmembrane region" description="Helical" evidence="7">
    <location>
        <begin position="355"/>
        <end position="374"/>
    </location>
</feature>
<protein>
    <submittedName>
        <fullName evidence="10">Unannotated protein</fullName>
    </submittedName>
</protein>
<dbReference type="PROSITE" id="PS50850">
    <property type="entry name" value="MFS"/>
    <property type="match status" value="1"/>
</dbReference>
<accession>A0A6J6MZF9</accession>
<dbReference type="GO" id="GO:0005886">
    <property type="term" value="C:plasma membrane"/>
    <property type="evidence" value="ECO:0007669"/>
    <property type="project" value="UniProtKB-SubCell"/>
</dbReference>
<dbReference type="Pfam" id="PF07690">
    <property type="entry name" value="MFS_1"/>
    <property type="match status" value="1"/>
</dbReference>
<dbReference type="InterPro" id="IPR011701">
    <property type="entry name" value="MFS"/>
</dbReference>
<feature type="transmembrane region" description="Helical" evidence="7">
    <location>
        <begin position="96"/>
        <end position="117"/>
    </location>
</feature>
<evidence type="ECO:0000256" key="5">
    <source>
        <dbReference type="ARBA" id="ARBA00022989"/>
    </source>
</evidence>
<feature type="transmembrane region" description="Helical" evidence="7">
    <location>
        <begin position="156"/>
        <end position="175"/>
    </location>
</feature>
<reference evidence="10" key="1">
    <citation type="submission" date="2020-05" db="EMBL/GenBank/DDBJ databases">
        <authorList>
            <person name="Chiriac C."/>
            <person name="Salcher M."/>
            <person name="Ghai R."/>
            <person name="Kavagutti S V."/>
        </authorList>
    </citation>
    <scope>NUCLEOTIDE SEQUENCE</scope>
</reference>
<evidence type="ECO:0000256" key="1">
    <source>
        <dbReference type="ARBA" id="ARBA00004651"/>
    </source>
</evidence>
<feature type="transmembrane region" description="Helical" evidence="7">
    <location>
        <begin position="39"/>
        <end position="59"/>
    </location>
</feature>
<keyword evidence="4 7" id="KW-0812">Transmembrane</keyword>
<dbReference type="InterPro" id="IPR036259">
    <property type="entry name" value="MFS_trans_sf"/>
</dbReference>
<organism evidence="10">
    <name type="scientific">freshwater metagenome</name>
    <dbReference type="NCBI Taxonomy" id="449393"/>
    <lineage>
        <taxon>unclassified sequences</taxon>
        <taxon>metagenomes</taxon>
        <taxon>ecological metagenomes</taxon>
    </lineage>
</organism>
<feature type="transmembrane region" description="Helical" evidence="7">
    <location>
        <begin position="328"/>
        <end position="349"/>
    </location>
</feature>
<keyword evidence="6 7" id="KW-0472">Membrane</keyword>
<feature type="transmembrane region" description="Helical" evidence="7">
    <location>
        <begin position="235"/>
        <end position="253"/>
    </location>
</feature>
<evidence type="ECO:0000259" key="8">
    <source>
        <dbReference type="PROSITE" id="PS50850"/>
    </source>
</evidence>
<dbReference type="PANTHER" id="PTHR23517:SF3">
    <property type="entry name" value="INTEGRAL MEMBRANE TRANSPORT PROTEIN"/>
    <property type="match status" value="1"/>
</dbReference>
<dbReference type="EMBL" id="CAFBQH010000035">
    <property type="protein sequence ID" value="CAB5048819.1"/>
    <property type="molecule type" value="Genomic_DNA"/>
</dbReference>
<dbReference type="AlphaFoldDB" id="A0A6J6MZF9"/>
<dbReference type="InterPro" id="IPR020846">
    <property type="entry name" value="MFS_dom"/>
</dbReference>
<comment type="subcellular location">
    <subcellularLocation>
        <location evidence="1">Cell membrane</location>
        <topology evidence="1">Multi-pass membrane protein</topology>
    </subcellularLocation>
</comment>
<feature type="transmembrane region" description="Helical" evidence="7">
    <location>
        <begin position="265"/>
        <end position="285"/>
    </location>
</feature>
<evidence type="ECO:0000256" key="6">
    <source>
        <dbReference type="ARBA" id="ARBA00023136"/>
    </source>
</evidence>
<gene>
    <name evidence="10" type="ORF">UFOPK2334_00975</name>
    <name evidence="11" type="ORF">UFOPK2870_00944</name>
    <name evidence="9" type="ORF">UFOPK4179_00775</name>
    <name evidence="12" type="ORF">UFOPK4293_00719</name>
</gene>
<keyword evidence="5 7" id="KW-1133">Transmembrane helix</keyword>
<evidence type="ECO:0000256" key="4">
    <source>
        <dbReference type="ARBA" id="ARBA00022692"/>
    </source>
</evidence>
<dbReference type="EMBL" id="CAEZXA010000083">
    <property type="protein sequence ID" value="CAB4678074.1"/>
    <property type="molecule type" value="Genomic_DNA"/>
</dbReference>
<dbReference type="EMBL" id="CAEZZL010000076">
    <property type="protein sequence ID" value="CAB4764880.1"/>
    <property type="molecule type" value="Genomic_DNA"/>
</dbReference>
<evidence type="ECO:0000256" key="7">
    <source>
        <dbReference type="SAM" id="Phobius"/>
    </source>
</evidence>
<keyword evidence="2" id="KW-0813">Transport</keyword>
<keyword evidence="3" id="KW-1003">Cell membrane</keyword>
<feature type="transmembrane region" description="Helical" evidence="7">
    <location>
        <begin position="7"/>
        <end position="27"/>
    </location>
</feature>
<evidence type="ECO:0000313" key="9">
    <source>
        <dbReference type="EMBL" id="CAB4367981.1"/>
    </source>
</evidence>
<feature type="transmembrane region" description="Helical" evidence="7">
    <location>
        <begin position="291"/>
        <end position="316"/>
    </location>
</feature>
<feature type="transmembrane region" description="Helical" evidence="7">
    <location>
        <begin position="129"/>
        <end position="150"/>
    </location>
</feature>
<evidence type="ECO:0000313" key="10">
    <source>
        <dbReference type="EMBL" id="CAB4678074.1"/>
    </source>
</evidence>
<dbReference type="SUPFAM" id="SSF103473">
    <property type="entry name" value="MFS general substrate transporter"/>
    <property type="match status" value="1"/>
</dbReference>
<proteinExistence type="predicted"/>
<dbReference type="PRINTS" id="PR01035">
    <property type="entry name" value="TCRTETA"/>
</dbReference>
<feature type="domain" description="Major facilitator superfamily (MFS) profile" evidence="8">
    <location>
        <begin position="5"/>
        <end position="378"/>
    </location>
</feature>
<evidence type="ECO:0000256" key="3">
    <source>
        <dbReference type="ARBA" id="ARBA00022475"/>
    </source>
</evidence>
<sequence length="389" mass="40564">MNKRTLYLLQATTALGGMGYGVMFTVLDDFRDKFGIAESQLGLIVGVGFITGFLSQILFAPQADKGHAKKLVMTGIVIEIIGTLFMAFGHAFLPLLIGRLLTGFGVGISEPALRRILILSDPERMGQNLGLIVSASVAGFTAGPIISALTADTLGISAPFLIVAALLVPVAFGLFKLHFQEANIEDAPTQKLAFDLLRIRPLAGAIVIGLALFAMIGTFDSVWSVMMDDMSAPTWVANLGISMFAFPMIFLAPRGGRLTQSVGPFKASIVGLSIGSVCLALYGTLWSPYPMLAVGVIHGVVDGLTVTGGSAAVALVAPRERLASAQGLYGGLQTLTGGIAAVLAGAAYGVIGRATFLWCAGAMLLFIAIGSWLAKDSLRLKGAEAVDSL</sequence>
<name>A0A6J6MZF9_9ZZZZ</name>
<dbReference type="PANTHER" id="PTHR23517">
    <property type="entry name" value="RESISTANCE PROTEIN MDTM, PUTATIVE-RELATED-RELATED"/>
    <property type="match status" value="1"/>
</dbReference>
<evidence type="ECO:0000313" key="11">
    <source>
        <dbReference type="EMBL" id="CAB4764880.1"/>
    </source>
</evidence>
<dbReference type="GO" id="GO:0022857">
    <property type="term" value="F:transmembrane transporter activity"/>
    <property type="evidence" value="ECO:0007669"/>
    <property type="project" value="InterPro"/>
</dbReference>
<dbReference type="InterPro" id="IPR050171">
    <property type="entry name" value="MFS_Transporters"/>
</dbReference>
<evidence type="ECO:0000313" key="12">
    <source>
        <dbReference type="EMBL" id="CAB5048819.1"/>
    </source>
</evidence>
<evidence type="ECO:0000256" key="2">
    <source>
        <dbReference type="ARBA" id="ARBA00022448"/>
    </source>
</evidence>